<evidence type="ECO:0008006" key="3">
    <source>
        <dbReference type="Google" id="ProtNLM"/>
    </source>
</evidence>
<name>A0A7J6X9N4_THATH</name>
<evidence type="ECO:0000313" key="2">
    <source>
        <dbReference type="Proteomes" id="UP000554482"/>
    </source>
</evidence>
<dbReference type="AlphaFoldDB" id="A0A7J6X9N4"/>
<gene>
    <name evidence="1" type="ORF">FRX31_004785</name>
</gene>
<dbReference type="EMBL" id="JABWDY010003824">
    <property type="protein sequence ID" value="KAF5205628.1"/>
    <property type="molecule type" value="Genomic_DNA"/>
</dbReference>
<reference evidence="1 2" key="1">
    <citation type="submission" date="2020-06" db="EMBL/GenBank/DDBJ databases">
        <title>Transcriptomic and genomic resources for Thalictrum thalictroides and T. hernandezii: Facilitating candidate gene discovery in an emerging model plant lineage.</title>
        <authorList>
            <person name="Arias T."/>
            <person name="Riano-Pachon D.M."/>
            <person name="Di Stilio V.S."/>
        </authorList>
    </citation>
    <scope>NUCLEOTIDE SEQUENCE [LARGE SCALE GENOMIC DNA]</scope>
    <source>
        <strain evidence="2">cv. WT478/WT964</strain>
        <tissue evidence="1">Leaves</tissue>
    </source>
</reference>
<comment type="caution">
    <text evidence="1">The sequence shown here is derived from an EMBL/GenBank/DDBJ whole genome shotgun (WGS) entry which is preliminary data.</text>
</comment>
<evidence type="ECO:0000313" key="1">
    <source>
        <dbReference type="EMBL" id="KAF5205628.1"/>
    </source>
</evidence>
<protein>
    <recommendedName>
        <fullName evidence="3">F-box associated domain-containing protein</fullName>
    </recommendedName>
</protein>
<accession>A0A7J6X9N4</accession>
<proteinExistence type="predicted"/>
<sequence length="238" mass="27455">MALRNGLLLVWDNSRPNFLISTQHVINPVTNQGHHLISIPCDVWHELVFLPSTKVYILVEMFYTDKNFSRFYEIYLRTLDGQLKHIEVPVYSLQLNYNLRWKSNNVVSINEVLYWNYGDRGSCIVSFNVFAKKFGIIHCPIDIFCNTKKFCSIKLAKIGGSLSLVEFMPDYDGDSPVINIWKLNEFSANGWEILYSLTGKQVSSRSQETYYPSDIIGSVNNESHEDRRFSVLSIGTHL</sequence>
<keyword evidence="2" id="KW-1185">Reference proteome</keyword>
<organism evidence="1 2">
    <name type="scientific">Thalictrum thalictroides</name>
    <name type="common">Rue-anemone</name>
    <name type="synonym">Anemone thalictroides</name>
    <dbReference type="NCBI Taxonomy" id="46969"/>
    <lineage>
        <taxon>Eukaryota</taxon>
        <taxon>Viridiplantae</taxon>
        <taxon>Streptophyta</taxon>
        <taxon>Embryophyta</taxon>
        <taxon>Tracheophyta</taxon>
        <taxon>Spermatophyta</taxon>
        <taxon>Magnoliopsida</taxon>
        <taxon>Ranunculales</taxon>
        <taxon>Ranunculaceae</taxon>
        <taxon>Thalictroideae</taxon>
        <taxon>Thalictrum</taxon>
    </lineage>
</organism>
<dbReference type="Proteomes" id="UP000554482">
    <property type="component" value="Unassembled WGS sequence"/>
</dbReference>